<proteinExistence type="predicted"/>
<dbReference type="AlphaFoldDB" id="A0A6V8LDY5"/>
<sequence>MNPTRIARNVSTVAVAAIAAWSSWSHMVHVALKFGERPEVAYVLPISVDGMLIVASTAMVDDQRAGRPIRWSARLAFFAGVGASVAANIAAAQPTFGARIVAAWPAVAILLVVEMLSRARRGPASAAPADHVNEPADAAIVATPLNPEAMPDQAPPSERAATARTSDSPRRSSAPRRRRQRGARTSEAVLRMRADHPDASIADIATHLGVTERHVRRLLMSTRTEPG</sequence>
<name>A0A6V8LDY5_9ACTN</name>
<protein>
    <recommendedName>
        <fullName evidence="5">DUF2637 domain-containing protein</fullName>
    </recommendedName>
</protein>
<reference evidence="3 4" key="1">
    <citation type="submission" date="2020-03" db="EMBL/GenBank/DDBJ databases">
        <title>Whole genome shotgun sequence of Phytohabitans rumicis NBRC 108638.</title>
        <authorList>
            <person name="Komaki H."/>
            <person name="Tamura T."/>
        </authorList>
    </citation>
    <scope>NUCLEOTIDE SEQUENCE [LARGE SCALE GENOMIC DNA]</scope>
    <source>
        <strain evidence="3 4">NBRC 108638</strain>
    </source>
</reference>
<evidence type="ECO:0000256" key="1">
    <source>
        <dbReference type="SAM" id="MobiDB-lite"/>
    </source>
</evidence>
<feature type="transmembrane region" description="Helical" evidence="2">
    <location>
        <begin position="72"/>
        <end position="90"/>
    </location>
</feature>
<gene>
    <name evidence="3" type="ORF">Prum_058890</name>
</gene>
<feature type="compositionally biased region" description="Basic residues" evidence="1">
    <location>
        <begin position="173"/>
        <end position="182"/>
    </location>
</feature>
<keyword evidence="2" id="KW-1133">Transmembrane helix</keyword>
<dbReference type="Proteomes" id="UP000482960">
    <property type="component" value="Unassembled WGS sequence"/>
</dbReference>
<feature type="region of interest" description="Disordered" evidence="1">
    <location>
        <begin position="146"/>
        <end position="194"/>
    </location>
</feature>
<evidence type="ECO:0000313" key="3">
    <source>
        <dbReference type="EMBL" id="GFJ92247.1"/>
    </source>
</evidence>
<comment type="caution">
    <text evidence="3">The sequence shown here is derived from an EMBL/GenBank/DDBJ whole genome shotgun (WGS) entry which is preliminary data.</text>
</comment>
<feature type="transmembrane region" description="Helical" evidence="2">
    <location>
        <begin position="41"/>
        <end position="60"/>
    </location>
</feature>
<keyword evidence="2" id="KW-0472">Membrane</keyword>
<accession>A0A6V8LDY5</accession>
<reference evidence="3 4" key="2">
    <citation type="submission" date="2020-03" db="EMBL/GenBank/DDBJ databases">
        <authorList>
            <person name="Ichikawa N."/>
            <person name="Kimura A."/>
            <person name="Kitahashi Y."/>
            <person name="Uohara A."/>
        </authorList>
    </citation>
    <scope>NUCLEOTIDE SEQUENCE [LARGE SCALE GENOMIC DNA]</scope>
    <source>
        <strain evidence="3 4">NBRC 108638</strain>
    </source>
</reference>
<dbReference type="InterPro" id="IPR021235">
    <property type="entry name" value="DUF2637"/>
</dbReference>
<dbReference type="RefSeq" id="WP_173079177.1">
    <property type="nucleotide sequence ID" value="NZ_BAABJB010000013.1"/>
</dbReference>
<evidence type="ECO:0000256" key="2">
    <source>
        <dbReference type="SAM" id="Phobius"/>
    </source>
</evidence>
<feature type="transmembrane region" description="Helical" evidence="2">
    <location>
        <begin position="96"/>
        <end position="113"/>
    </location>
</feature>
<keyword evidence="4" id="KW-1185">Reference proteome</keyword>
<evidence type="ECO:0000313" key="4">
    <source>
        <dbReference type="Proteomes" id="UP000482960"/>
    </source>
</evidence>
<dbReference type="Pfam" id="PF10935">
    <property type="entry name" value="DUF2637"/>
    <property type="match status" value="1"/>
</dbReference>
<keyword evidence="2" id="KW-0812">Transmembrane</keyword>
<dbReference type="EMBL" id="BLPG01000001">
    <property type="protein sequence ID" value="GFJ92247.1"/>
    <property type="molecule type" value="Genomic_DNA"/>
</dbReference>
<evidence type="ECO:0008006" key="5">
    <source>
        <dbReference type="Google" id="ProtNLM"/>
    </source>
</evidence>
<organism evidence="3 4">
    <name type="scientific">Phytohabitans rumicis</name>
    <dbReference type="NCBI Taxonomy" id="1076125"/>
    <lineage>
        <taxon>Bacteria</taxon>
        <taxon>Bacillati</taxon>
        <taxon>Actinomycetota</taxon>
        <taxon>Actinomycetes</taxon>
        <taxon>Micromonosporales</taxon>
        <taxon>Micromonosporaceae</taxon>
    </lineage>
</organism>